<evidence type="ECO:0000313" key="2">
    <source>
        <dbReference type="EMBL" id="KAG0668926.1"/>
    </source>
</evidence>
<organism evidence="2 3">
    <name type="scientific">Maudiozyma exigua</name>
    <name type="common">Yeast</name>
    <name type="synonym">Kazachstania exigua</name>
    <dbReference type="NCBI Taxonomy" id="34358"/>
    <lineage>
        <taxon>Eukaryota</taxon>
        <taxon>Fungi</taxon>
        <taxon>Dikarya</taxon>
        <taxon>Ascomycota</taxon>
        <taxon>Saccharomycotina</taxon>
        <taxon>Saccharomycetes</taxon>
        <taxon>Saccharomycetales</taxon>
        <taxon>Saccharomycetaceae</taxon>
        <taxon>Maudiozyma</taxon>
    </lineage>
</organism>
<evidence type="ECO:0000259" key="1">
    <source>
        <dbReference type="PROSITE" id="PS50181"/>
    </source>
</evidence>
<comment type="caution">
    <text evidence="2">The sequence shown here is derived from an EMBL/GenBank/DDBJ whole genome shotgun (WGS) entry which is preliminary data.</text>
</comment>
<evidence type="ECO:0000313" key="3">
    <source>
        <dbReference type="Proteomes" id="UP000750334"/>
    </source>
</evidence>
<dbReference type="OrthoDB" id="4065716at2759"/>
<gene>
    <name evidence="2" type="ORF">C6P45_004276</name>
</gene>
<keyword evidence="3" id="KW-1185">Reference proteome</keyword>
<protein>
    <recommendedName>
        <fullName evidence="1">F-box domain-containing protein</fullName>
    </recommendedName>
</protein>
<dbReference type="InterPro" id="IPR001810">
    <property type="entry name" value="F-box_dom"/>
</dbReference>
<dbReference type="EMBL" id="PUHR01000054">
    <property type="protein sequence ID" value="KAG0668926.1"/>
    <property type="molecule type" value="Genomic_DNA"/>
</dbReference>
<sequence>MFPTHTSSSQGTSSNFPLTIVLQIFSYLEIDELTELYESCRFFRVLIHKSRLSPEYSTVGLKEPIKLTWLIEQELQTNNNRINDSRNMGNVVLRYVKAMKQVNEKIEQEKRFKMEQTQQSPTLSTLSKSSMNSLFSDDEWNFSLDESLPSPITKEDPSLHNIEKVKDTMKVREKALLFERLMSQENDSHVPRNLKHLQSNDVLYERFNEFQNLILPKSNNTKNITDQYLTKIKESEDNKIYIPKKTVQTSKLQQQLPPLSNKKHFSEKYQKHLESINKPTINSHNNSHNSASIPNIQRGSIKDIYENKIMNQ</sequence>
<dbReference type="Proteomes" id="UP000750334">
    <property type="component" value="Unassembled WGS sequence"/>
</dbReference>
<dbReference type="AlphaFoldDB" id="A0A9P6WAV2"/>
<dbReference type="PROSITE" id="PS50181">
    <property type="entry name" value="FBOX"/>
    <property type="match status" value="1"/>
</dbReference>
<name>A0A9P6WAV2_MAUEX</name>
<reference evidence="2 3" key="1">
    <citation type="submission" date="2020-11" db="EMBL/GenBank/DDBJ databases">
        <title>Kefir isolates.</title>
        <authorList>
            <person name="Marcisauskas S."/>
            <person name="Kim Y."/>
            <person name="Blasche S."/>
        </authorList>
    </citation>
    <scope>NUCLEOTIDE SEQUENCE [LARGE SCALE GENOMIC DNA]</scope>
    <source>
        <strain evidence="2 3">OG2</strain>
    </source>
</reference>
<proteinExistence type="predicted"/>
<dbReference type="InterPro" id="IPR036047">
    <property type="entry name" value="F-box-like_dom_sf"/>
</dbReference>
<dbReference type="SUPFAM" id="SSF81383">
    <property type="entry name" value="F-box domain"/>
    <property type="match status" value="1"/>
</dbReference>
<feature type="domain" description="F-box" evidence="1">
    <location>
        <begin position="10"/>
        <end position="59"/>
    </location>
</feature>
<accession>A0A9P6WAV2</accession>